<dbReference type="PANTHER" id="PTHR42791:SF4">
    <property type="entry name" value="ACETYLTRANSFERASE, GNAT FAMILY FAMILY (AFU_ORTHOLOGUE AFUA_4G09540)-RELATED"/>
    <property type="match status" value="1"/>
</dbReference>
<organism evidence="2 3">
    <name type="scientific">Oribacterium sinus F0268</name>
    <dbReference type="NCBI Taxonomy" id="585501"/>
    <lineage>
        <taxon>Bacteria</taxon>
        <taxon>Bacillati</taxon>
        <taxon>Bacillota</taxon>
        <taxon>Clostridia</taxon>
        <taxon>Lachnospirales</taxon>
        <taxon>Lachnospiraceae</taxon>
        <taxon>Oribacterium</taxon>
    </lineage>
</organism>
<dbReference type="eggNOG" id="COG0456">
    <property type="taxonomic scope" value="Bacteria"/>
</dbReference>
<dbReference type="GO" id="GO:0016747">
    <property type="term" value="F:acyltransferase activity, transferring groups other than amino-acyl groups"/>
    <property type="evidence" value="ECO:0007669"/>
    <property type="project" value="InterPro"/>
</dbReference>
<evidence type="ECO:0000313" key="3">
    <source>
        <dbReference type="Proteomes" id="UP000004121"/>
    </source>
</evidence>
<dbReference type="STRING" id="585501.HMPREF6123_0973"/>
<protein>
    <submittedName>
        <fullName evidence="2">Acetyltransferase, GNAT family</fullName>
    </submittedName>
</protein>
<evidence type="ECO:0000259" key="1">
    <source>
        <dbReference type="PROSITE" id="PS51186"/>
    </source>
</evidence>
<dbReference type="InterPro" id="IPR052523">
    <property type="entry name" value="Trichothecene_AcTrans"/>
</dbReference>
<comment type="caution">
    <text evidence="2">The sequence shown here is derived from an EMBL/GenBank/DDBJ whole genome shotgun (WGS) entry which is preliminary data.</text>
</comment>
<dbReference type="SUPFAM" id="SSF55729">
    <property type="entry name" value="Acyl-CoA N-acyltransferases (Nat)"/>
    <property type="match status" value="1"/>
</dbReference>
<dbReference type="InterPro" id="IPR000182">
    <property type="entry name" value="GNAT_dom"/>
</dbReference>
<gene>
    <name evidence="2" type="ORF">HMPREF6123_0973</name>
</gene>
<dbReference type="Proteomes" id="UP000004121">
    <property type="component" value="Unassembled WGS sequence"/>
</dbReference>
<dbReference type="HOGENOM" id="CLU_093730_0_0_9"/>
<feature type="domain" description="N-acetyltransferase" evidence="1">
    <location>
        <begin position="16"/>
        <end position="223"/>
    </location>
</feature>
<dbReference type="Pfam" id="PF13508">
    <property type="entry name" value="Acetyltransf_7"/>
    <property type="match status" value="1"/>
</dbReference>
<keyword evidence="3" id="KW-1185">Reference proteome</keyword>
<evidence type="ECO:0000313" key="2">
    <source>
        <dbReference type="EMBL" id="EEJ51752.1"/>
    </source>
</evidence>
<name>C2KWV4_9FIRM</name>
<sequence length="228" mass="26108">MFPKNTPMIYGRDSMLQYRFAEEKDLTACVDLLTDSFFDYPFFSNFIEENEKRREFVRSIQTIAVEIYYGKQRMLLAEEEGEILAVAAIQSPMDKGVEFKDYVSKKALQTFMIGGIFKTLAWISMTEKAEKVIHSQKCPFWYLSSLAVKNSRRGEGIGAQFLEEGVIPYVASEGGGQFTLITNTENNARFYEKAGFSLMSYEEIHTPKTQMGNWSFSMNVQNEKTVVA</sequence>
<keyword evidence="2" id="KW-0808">Transferase</keyword>
<dbReference type="Gene3D" id="3.40.630.30">
    <property type="match status" value="1"/>
</dbReference>
<dbReference type="InterPro" id="IPR016181">
    <property type="entry name" value="Acyl_CoA_acyltransferase"/>
</dbReference>
<dbReference type="PROSITE" id="PS51186">
    <property type="entry name" value="GNAT"/>
    <property type="match status" value="1"/>
</dbReference>
<reference evidence="2 3" key="1">
    <citation type="submission" date="2009-04" db="EMBL/GenBank/DDBJ databases">
        <authorList>
            <person name="Qin X."/>
            <person name="Bachman B."/>
            <person name="Battles P."/>
            <person name="Bell A."/>
            <person name="Bess C."/>
            <person name="Bickham C."/>
            <person name="Chaboub L."/>
            <person name="Chen D."/>
            <person name="Coyle M."/>
            <person name="Deiros D.R."/>
            <person name="Dinh H."/>
            <person name="Forbes L."/>
            <person name="Fowler G."/>
            <person name="Francisco L."/>
            <person name="Fu Q."/>
            <person name="Gubbala S."/>
            <person name="Hale W."/>
            <person name="Han Y."/>
            <person name="Hemphill L."/>
            <person name="Highlander S.K."/>
            <person name="Hirani K."/>
            <person name="Hogues M."/>
            <person name="Jackson L."/>
            <person name="Jakkamsetti A."/>
            <person name="Javaid M."/>
            <person name="Jiang H."/>
            <person name="Korchina V."/>
            <person name="Kovar C."/>
            <person name="Lara F."/>
            <person name="Lee S."/>
            <person name="Mata R."/>
            <person name="Mathew T."/>
            <person name="Moen C."/>
            <person name="Morales K."/>
            <person name="Munidasa M."/>
            <person name="Nazareth L."/>
            <person name="Ngo R."/>
            <person name="Nguyen L."/>
            <person name="Okwuonu G."/>
            <person name="Ongeri F."/>
            <person name="Patil S."/>
            <person name="Petrosino J."/>
            <person name="Pham C."/>
            <person name="Pham P."/>
            <person name="Pu L.-L."/>
            <person name="Puazo M."/>
            <person name="Raj R."/>
            <person name="Reid J."/>
            <person name="Rouhana J."/>
            <person name="Saada N."/>
            <person name="Shang Y."/>
            <person name="Simmons D."/>
            <person name="Thornton R."/>
            <person name="Warren J."/>
            <person name="Weissenberger G."/>
            <person name="Zhang J."/>
            <person name="Zhang L."/>
            <person name="Zhou C."/>
            <person name="Zhu D."/>
            <person name="Muzny D."/>
            <person name="Worley K."/>
            <person name="Gibbs R."/>
        </authorList>
    </citation>
    <scope>NUCLEOTIDE SEQUENCE [LARGE SCALE GENOMIC DNA]</scope>
    <source>
        <strain evidence="2 3">F0268</strain>
    </source>
</reference>
<dbReference type="EMBL" id="ACKX01000091">
    <property type="protein sequence ID" value="EEJ51752.1"/>
    <property type="molecule type" value="Genomic_DNA"/>
</dbReference>
<dbReference type="InParanoid" id="C2KWV4"/>
<dbReference type="AlphaFoldDB" id="C2KWV4"/>
<proteinExistence type="predicted"/>
<dbReference type="PANTHER" id="PTHR42791">
    <property type="entry name" value="GNAT FAMILY ACETYLTRANSFERASE"/>
    <property type="match status" value="1"/>
</dbReference>
<accession>C2KWV4</accession>